<dbReference type="STRING" id="1936003.STSP2_00076"/>
<keyword evidence="3" id="KW-1185">Reference proteome</keyword>
<reference evidence="3" key="1">
    <citation type="submission" date="2017-02" db="EMBL/GenBank/DDBJ databases">
        <title>Comparative genomics and description of representatives of a novel lineage of planctomycetes thriving in anoxic sediments.</title>
        <authorList>
            <person name="Spring S."/>
            <person name="Bunk B."/>
            <person name="Sproer C."/>
        </authorList>
    </citation>
    <scope>NUCLEOTIDE SEQUENCE [LARGE SCALE GENOMIC DNA]</scope>
    <source>
        <strain evidence="3">ST-NAGAB-D1</strain>
    </source>
</reference>
<keyword evidence="1" id="KW-0175">Coiled coil</keyword>
<dbReference type="PROSITE" id="PS51257">
    <property type="entry name" value="PROKAR_LIPOPROTEIN"/>
    <property type="match status" value="1"/>
</dbReference>
<evidence type="ECO:0000313" key="2">
    <source>
        <dbReference type="EMBL" id="AQT66938.1"/>
    </source>
</evidence>
<accession>A0A1U9NGQ8</accession>
<gene>
    <name evidence="2" type="ORF">STSP2_00076</name>
</gene>
<dbReference type="RefSeq" id="WP_146658797.1">
    <property type="nucleotide sequence ID" value="NZ_CP019791.1"/>
</dbReference>
<dbReference type="EMBL" id="CP019791">
    <property type="protein sequence ID" value="AQT66938.1"/>
    <property type="molecule type" value="Genomic_DNA"/>
</dbReference>
<organism evidence="2 3">
    <name type="scientific">Anaerohalosphaera lusitana</name>
    <dbReference type="NCBI Taxonomy" id="1936003"/>
    <lineage>
        <taxon>Bacteria</taxon>
        <taxon>Pseudomonadati</taxon>
        <taxon>Planctomycetota</taxon>
        <taxon>Phycisphaerae</taxon>
        <taxon>Sedimentisphaerales</taxon>
        <taxon>Anaerohalosphaeraceae</taxon>
        <taxon>Anaerohalosphaera</taxon>
    </lineage>
</organism>
<evidence type="ECO:0000313" key="3">
    <source>
        <dbReference type="Proteomes" id="UP000189674"/>
    </source>
</evidence>
<dbReference type="AlphaFoldDB" id="A0A1U9NGQ8"/>
<sequence precursor="true">MRSVISIAVIAVSLVLTGCAEMEKPVEIRLTEPAKPAQATTERQRFDGATAQQEAQAASQVYTTRILTEENKELRKQIDELTAEKEALMEDNQVLEKRAVLLKENLAQTEKELEEANELLIDMRMELDKWKENVLGYREELRTVHTEQLRALAKILKLMGAEMVQQEQQSEGQ</sequence>
<feature type="coiled-coil region" evidence="1">
    <location>
        <begin position="64"/>
        <end position="133"/>
    </location>
</feature>
<name>A0A1U9NGQ8_9BACT</name>
<evidence type="ECO:0000256" key="1">
    <source>
        <dbReference type="SAM" id="Coils"/>
    </source>
</evidence>
<proteinExistence type="predicted"/>
<dbReference type="KEGG" id="alus:STSP2_00076"/>
<dbReference type="Proteomes" id="UP000189674">
    <property type="component" value="Chromosome"/>
</dbReference>
<protein>
    <submittedName>
        <fullName evidence="2">Uncharacterized protein</fullName>
    </submittedName>
</protein>